<dbReference type="GO" id="GO:0015031">
    <property type="term" value="P:protein transport"/>
    <property type="evidence" value="ECO:0007669"/>
    <property type="project" value="InterPro"/>
</dbReference>
<dbReference type="Proteomes" id="UP000010793">
    <property type="component" value="Chromosome"/>
</dbReference>
<dbReference type="KEGG" id="bpip:BPP43_08710"/>
<dbReference type="EMBL" id="CP002873">
    <property type="protein sequence ID" value="AGA66933.1"/>
    <property type="molecule type" value="Genomic_DNA"/>
</dbReference>
<keyword evidence="8" id="KW-0413">Isomerase</keyword>
<sequence length="436" mass="50592">MEIKDFNFETSTDDKDLVTLKVVVSKDAYNKELEKQIEYYKPKVNIKGFRIGHAPNNIILSRYREGLESATNEVMIENVWNTYSDEKNAKCIATPKLSYMENKDDGLHLTYEYYPLPEIALPELSSISLEKNKYNIDDEAIEKAYKLSLQRFSPFEESELKSELGDKVYVKIEFDDEENKKYNKELTLIATDNENETIFAKNAVDVKKGDKKLLTTFVNGREATLIMEVLKVEKPNIKDDSKEEEVKKVKEGLKDHLAKRAEARADSELINDSIFNKMLELVKVDIPKGYYEMELNRALEDFERQVSGNGMTKTDFLISVGKKEDDIKKEYEENVKKQISFDLIMAKLADVYKDSLNINEDKAKEYANRLYQYQSYLGLSKRPKEEQQDIINHIMKEAENRAVSEAILDYIKEHINITEKDAGRFVANENDLWAGY</sequence>
<dbReference type="GO" id="GO:0005737">
    <property type="term" value="C:cytoplasm"/>
    <property type="evidence" value="ECO:0007669"/>
    <property type="project" value="UniProtKB-SubCell"/>
</dbReference>
<evidence type="ECO:0000259" key="11">
    <source>
        <dbReference type="Pfam" id="PF05698"/>
    </source>
</evidence>
<evidence type="ECO:0000256" key="8">
    <source>
        <dbReference type="ARBA" id="ARBA00023235"/>
    </source>
</evidence>
<protein>
    <recommendedName>
        <fullName evidence="5">Trigger factor</fullName>
        <ecNumber evidence="4">5.2.1.8</ecNumber>
    </recommendedName>
    <alternativeName>
        <fullName evidence="9">PPIase</fullName>
    </alternativeName>
</protein>
<dbReference type="AlphaFoldDB" id="A0A3B6VM22"/>
<evidence type="ECO:0000256" key="5">
    <source>
        <dbReference type="ARBA" id="ARBA00016902"/>
    </source>
</evidence>
<reference evidence="12 13" key="1">
    <citation type="journal article" date="2013" name="Genome Announc.">
        <title>Complete Genome Sequence of the Porcine Strain Brachyspira pilosicoli P43/6/78(T.).</title>
        <authorList>
            <person name="Lin C."/>
            <person name="den Bakker H.C."/>
            <person name="Suzuki H."/>
            <person name="Lefebure T."/>
            <person name="Ponnala L."/>
            <person name="Sun Q."/>
            <person name="Stanhope M.J."/>
            <person name="Wiedmann M."/>
            <person name="Duhamel G.E."/>
        </authorList>
    </citation>
    <scope>NUCLEOTIDE SEQUENCE [LARGE SCALE GENOMIC DNA]</scope>
    <source>
        <strain evidence="12 13">P43/6/78</strain>
    </source>
</reference>
<dbReference type="SUPFAM" id="SSF109998">
    <property type="entry name" value="Triger factor/SurA peptide-binding domain-like"/>
    <property type="match status" value="1"/>
</dbReference>
<dbReference type="RefSeq" id="WP_015274672.1">
    <property type="nucleotide sequence ID" value="NC_019908.1"/>
</dbReference>
<comment type="subcellular location">
    <subcellularLocation>
        <location evidence="2">Cytoplasm</location>
    </subcellularLocation>
</comment>
<name>A0A3B6VM22_BRAPL</name>
<evidence type="ECO:0000256" key="6">
    <source>
        <dbReference type="ARBA" id="ARBA00023110"/>
    </source>
</evidence>
<proteinExistence type="inferred from homology"/>
<evidence type="ECO:0000256" key="4">
    <source>
        <dbReference type="ARBA" id="ARBA00013194"/>
    </source>
</evidence>
<dbReference type="SUPFAM" id="SSF102735">
    <property type="entry name" value="Trigger factor ribosome-binding domain"/>
    <property type="match status" value="1"/>
</dbReference>
<dbReference type="InterPro" id="IPR036611">
    <property type="entry name" value="Trigger_fac_ribosome-bd_sf"/>
</dbReference>
<comment type="similarity">
    <text evidence="3">Belongs to the FKBP-type PPIase family. Tig subfamily.</text>
</comment>
<dbReference type="Gene3D" id="3.30.70.1050">
    <property type="entry name" value="Trigger factor ribosome-binding domain"/>
    <property type="match status" value="1"/>
</dbReference>
<dbReference type="Pfam" id="PF05698">
    <property type="entry name" value="Trigger_C"/>
    <property type="match status" value="1"/>
</dbReference>
<feature type="domain" description="Trigger factor C-terminal" evidence="11">
    <location>
        <begin position="246"/>
        <end position="374"/>
    </location>
</feature>
<evidence type="ECO:0000259" key="10">
    <source>
        <dbReference type="Pfam" id="PF05697"/>
    </source>
</evidence>
<evidence type="ECO:0000256" key="7">
    <source>
        <dbReference type="ARBA" id="ARBA00023186"/>
    </source>
</evidence>
<keyword evidence="7" id="KW-0143">Chaperone</keyword>
<dbReference type="GO" id="GO:0006457">
    <property type="term" value="P:protein folding"/>
    <property type="evidence" value="ECO:0007669"/>
    <property type="project" value="InterPro"/>
</dbReference>
<evidence type="ECO:0000256" key="2">
    <source>
        <dbReference type="ARBA" id="ARBA00004496"/>
    </source>
</evidence>
<dbReference type="InterPro" id="IPR027304">
    <property type="entry name" value="Trigger_fact/SurA_dom_sf"/>
</dbReference>
<keyword evidence="6" id="KW-0697">Rotamase</keyword>
<evidence type="ECO:0000256" key="3">
    <source>
        <dbReference type="ARBA" id="ARBA00005464"/>
    </source>
</evidence>
<evidence type="ECO:0000313" key="12">
    <source>
        <dbReference type="EMBL" id="AGA66933.1"/>
    </source>
</evidence>
<evidence type="ECO:0000313" key="13">
    <source>
        <dbReference type="Proteomes" id="UP000010793"/>
    </source>
</evidence>
<feature type="domain" description="Trigger factor ribosome-binding bacterial" evidence="10">
    <location>
        <begin position="11"/>
        <end position="145"/>
    </location>
</feature>
<dbReference type="PIRSF" id="PIRSF003095">
    <property type="entry name" value="Trigger_factor"/>
    <property type="match status" value="1"/>
</dbReference>
<evidence type="ECO:0000256" key="9">
    <source>
        <dbReference type="ARBA" id="ARBA00029986"/>
    </source>
</evidence>
<dbReference type="GO" id="GO:0003755">
    <property type="term" value="F:peptidyl-prolyl cis-trans isomerase activity"/>
    <property type="evidence" value="ECO:0007669"/>
    <property type="project" value="UniProtKB-KW"/>
</dbReference>
<dbReference type="InterPro" id="IPR008881">
    <property type="entry name" value="Trigger_fac_ribosome-bd_bac"/>
</dbReference>
<dbReference type="InterPro" id="IPR005215">
    <property type="entry name" value="Trig_fac"/>
</dbReference>
<accession>A0A3B6VM22</accession>
<keyword evidence="13" id="KW-1185">Reference proteome</keyword>
<gene>
    <name evidence="12" type="ORF">BPP43_08710</name>
</gene>
<dbReference type="InterPro" id="IPR037041">
    <property type="entry name" value="Trigger_fac_C_sf"/>
</dbReference>
<organism evidence="12 13">
    <name type="scientific">Brachyspira pilosicoli P43/6/78</name>
    <dbReference type="NCBI Taxonomy" id="1042417"/>
    <lineage>
        <taxon>Bacteria</taxon>
        <taxon>Pseudomonadati</taxon>
        <taxon>Spirochaetota</taxon>
        <taxon>Spirochaetia</taxon>
        <taxon>Brachyspirales</taxon>
        <taxon>Brachyspiraceae</taxon>
        <taxon>Brachyspira</taxon>
    </lineage>
</organism>
<dbReference type="Gene3D" id="1.10.3120.10">
    <property type="entry name" value="Trigger factor, C-terminal domain"/>
    <property type="match status" value="1"/>
</dbReference>
<evidence type="ECO:0000256" key="1">
    <source>
        <dbReference type="ARBA" id="ARBA00000971"/>
    </source>
</evidence>
<dbReference type="EC" id="5.2.1.8" evidence="4"/>
<dbReference type="Pfam" id="PF05697">
    <property type="entry name" value="Trigger_N"/>
    <property type="match status" value="1"/>
</dbReference>
<comment type="catalytic activity">
    <reaction evidence="1">
        <text>[protein]-peptidylproline (omega=180) = [protein]-peptidylproline (omega=0)</text>
        <dbReference type="Rhea" id="RHEA:16237"/>
        <dbReference type="Rhea" id="RHEA-COMP:10747"/>
        <dbReference type="Rhea" id="RHEA-COMP:10748"/>
        <dbReference type="ChEBI" id="CHEBI:83833"/>
        <dbReference type="ChEBI" id="CHEBI:83834"/>
        <dbReference type="EC" id="5.2.1.8"/>
    </reaction>
</comment>
<dbReference type="InterPro" id="IPR008880">
    <property type="entry name" value="Trigger_fac_C"/>
</dbReference>